<organism evidence="2 3">
    <name type="scientific">Pseudodesulfovibrio aespoeensis (strain ATCC 700646 / DSM 10631 / Aspo-2)</name>
    <name type="common">Desulfovibrio aespoeensis</name>
    <dbReference type="NCBI Taxonomy" id="643562"/>
    <lineage>
        <taxon>Bacteria</taxon>
        <taxon>Pseudomonadati</taxon>
        <taxon>Thermodesulfobacteriota</taxon>
        <taxon>Desulfovibrionia</taxon>
        <taxon>Desulfovibrionales</taxon>
        <taxon>Desulfovibrionaceae</taxon>
    </lineage>
</organism>
<gene>
    <name evidence="2" type="ordered locus">Daes_0448</name>
</gene>
<dbReference type="MEROPS" id="S73.001"/>
<protein>
    <submittedName>
        <fullName evidence="2">Capsid scaffolding</fullName>
    </submittedName>
</protein>
<dbReference type="HOGENOM" id="CLU_066846_0_0_7"/>
<feature type="region of interest" description="Disordered" evidence="1">
    <location>
        <begin position="220"/>
        <end position="240"/>
    </location>
</feature>
<dbReference type="KEGG" id="das:Daes_0448"/>
<name>E6VXL2_PSEA9</name>
<accession>E6VXL2</accession>
<dbReference type="RefSeq" id="WP_013513407.1">
    <property type="nucleotide sequence ID" value="NC_014844.1"/>
</dbReference>
<feature type="region of interest" description="Disordered" evidence="1">
    <location>
        <begin position="266"/>
        <end position="287"/>
    </location>
</feature>
<evidence type="ECO:0000313" key="3">
    <source>
        <dbReference type="Proteomes" id="UP000002191"/>
    </source>
</evidence>
<dbReference type="STRING" id="643562.Daes_0448"/>
<dbReference type="Proteomes" id="UP000002191">
    <property type="component" value="Chromosome"/>
</dbReference>
<keyword evidence="3" id="KW-1185">Reference proteome</keyword>
<reference evidence="3" key="1">
    <citation type="submission" date="2010-12" db="EMBL/GenBank/DDBJ databases">
        <title>Complete sequence of Desulfovibrio aespoeensis Aspo-2.</title>
        <authorList>
            <consortium name="US DOE Joint Genome Institute"/>
            <person name="Lucas S."/>
            <person name="Copeland A."/>
            <person name="Lapidus A."/>
            <person name="Cheng J.-F."/>
            <person name="Goodwin L."/>
            <person name="Pitluck S."/>
            <person name="Chertkov O."/>
            <person name="Misra M."/>
            <person name="Detter J.C."/>
            <person name="Han C."/>
            <person name="Tapia R."/>
            <person name="Land M."/>
            <person name="Hauser L."/>
            <person name="Kyrpides N."/>
            <person name="Ivanova N."/>
            <person name="Ovchinnikova G."/>
            <person name="Pedersen K."/>
            <person name="Jagevall S."/>
            <person name="Hazen T."/>
            <person name="Woyke T."/>
        </authorList>
    </citation>
    <scope>NUCLEOTIDE SEQUENCE [LARGE SCALE GENOMIC DNA]</scope>
    <source>
        <strain evidence="3">ATCC 700646 / DSM 10631 / Aspo-2</strain>
    </source>
</reference>
<evidence type="ECO:0000313" key="2">
    <source>
        <dbReference type="EMBL" id="ADU61470.1"/>
    </source>
</evidence>
<dbReference type="OrthoDB" id="5625143at2"/>
<proteinExistence type="predicted"/>
<sequence>MPATFITDWKKIGQSGPTIDGRNIEPQWLIDAAESYDQATYTAVIWVDHFRFYGNMGKVVELKTEREGDIVSLYARLQPNDHLLTWNKEQQKLYTSMELTPDFAGSGKCYLSGLAVTDQPASLGTHELHFNSRLQTPESFVLCGVELDSLRDLDGDAALPQWLTSLLGALGINSPHSKGATSTEEETMTEEQIKQFAELVGERVGKKIDEMHAQLAEHFSAPTDEPAPAPAKDDSTATGPIDFTASLAEAVKPLADKLDALSARFEQARPGPAVPETTNPAGEAGLV</sequence>
<reference evidence="2 3" key="2">
    <citation type="journal article" date="2014" name="Genome Announc.">
        <title>Complete Genome Sequence of the Subsurface, Mesophilic Sulfate-Reducing Bacterium Desulfovibrio aespoeensis Aspo-2.</title>
        <authorList>
            <person name="Pedersen K."/>
            <person name="Bengtsson A."/>
            <person name="Edlund J."/>
            <person name="Rabe L."/>
            <person name="Hazen T."/>
            <person name="Chakraborty R."/>
            <person name="Goodwin L."/>
            <person name="Shapiro N."/>
        </authorList>
    </citation>
    <scope>NUCLEOTIDE SEQUENCE [LARGE SCALE GENOMIC DNA]</scope>
    <source>
        <strain evidence="3">ATCC 700646 / DSM 10631 / Aspo-2</strain>
    </source>
</reference>
<dbReference type="Pfam" id="PF05929">
    <property type="entry name" value="Phage_GPO"/>
    <property type="match status" value="1"/>
</dbReference>
<dbReference type="EMBL" id="CP002431">
    <property type="protein sequence ID" value="ADU61470.1"/>
    <property type="molecule type" value="Genomic_DNA"/>
</dbReference>
<evidence type="ECO:0000256" key="1">
    <source>
        <dbReference type="SAM" id="MobiDB-lite"/>
    </source>
</evidence>
<dbReference type="InterPro" id="IPR009228">
    <property type="entry name" value="Capsid_scaffold_GpO"/>
</dbReference>
<dbReference type="AlphaFoldDB" id="E6VXL2"/>
<dbReference type="eggNOG" id="ENOG502ZBY8">
    <property type="taxonomic scope" value="Bacteria"/>
</dbReference>